<feature type="transmembrane region" description="Helical" evidence="10">
    <location>
        <begin position="20"/>
        <end position="39"/>
    </location>
</feature>
<feature type="transmembrane region" description="Helical" evidence="10">
    <location>
        <begin position="210"/>
        <end position="232"/>
    </location>
</feature>
<dbReference type="EC" id="2.7.13.3" evidence="2"/>
<feature type="domain" description="PAC" evidence="12">
    <location>
        <begin position="336"/>
        <end position="394"/>
    </location>
</feature>
<keyword evidence="6" id="KW-0418">Kinase</keyword>
<reference evidence="13 14" key="1">
    <citation type="submission" date="2010-12" db="EMBL/GenBank/DDBJ databases">
        <title>Complete sequence of Desulfurispirillum indicum S5.</title>
        <authorList>
            <consortium name="US DOE Joint Genome Institute"/>
            <person name="Lucas S."/>
            <person name="Copeland A."/>
            <person name="Lapidus A."/>
            <person name="Cheng J.-F."/>
            <person name="Goodwin L."/>
            <person name="Pitluck S."/>
            <person name="Chertkov O."/>
            <person name="Held B."/>
            <person name="Detter J.C."/>
            <person name="Han C."/>
            <person name="Tapia R."/>
            <person name="Land M."/>
            <person name="Hauser L."/>
            <person name="Kyrpides N."/>
            <person name="Ivanova N."/>
            <person name="Mikhailova N."/>
            <person name="Haggblom M."/>
            <person name="Rauschenbach I."/>
            <person name="Bini E."/>
            <person name="Woyke T."/>
        </authorList>
    </citation>
    <scope>NUCLEOTIDE SEQUENCE [LARGE SCALE GENOMIC DNA]</scope>
    <source>
        <strain evidence="14">ATCC BAA-1389 / DSM 22839 / S5</strain>
    </source>
</reference>
<evidence type="ECO:0000256" key="1">
    <source>
        <dbReference type="ARBA" id="ARBA00000085"/>
    </source>
</evidence>
<dbReference type="InterPro" id="IPR036097">
    <property type="entry name" value="HisK_dim/P_sf"/>
</dbReference>
<dbReference type="PROSITE" id="PS50109">
    <property type="entry name" value="HIS_KIN"/>
    <property type="match status" value="1"/>
</dbReference>
<evidence type="ECO:0000313" key="14">
    <source>
        <dbReference type="Proteomes" id="UP000002572"/>
    </source>
</evidence>
<gene>
    <name evidence="13" type="ordered locus">Selin_1072</name>
</gene>
<evidence type="ECO:0000256" key="10">
    <source>
        <dbReference type="SAM" id="Phobius"/>
    </source>
</evidence>
<dbReference type="PANTHER" id="PTHR43065">
    <property type="entry name" value="SENSOR HISTIDINE KINASE"/>
    <property type="match status" value="1"/>
</dbReference>
<organism evidence="13 14">
    <name type="scientific">Desulfurispirillum indicum (strain ATCC BAA-1389 / DSM 22839 / S5)</name>
    <dbReference type="NCBI Taxonomy" id="653733"/>
    <lineage>
        <taxon>Bacteria</taxon>
        <taxon>Pseudomonadati</taxon>
        <taxon>Chrysiogenota</taxon>
        <taxon>Chrysiogenia</taxon>
        <taxon>Chrysiogenales</taxon>
        <taxon>Chrysiogenaceae</taxon>
        <taxon>Desulfurispirillum</taxon>
    </lineage>
</organism>
<evidence type="ECO:0000256" key="3">
    <source>
        <dbReference type="ARBA" id="ARBA00022553"/>
    </source>
</evidence>
<dbReference type="GO" id="GO:0005524">
    <property type="term" value="F:ATP binding"/>
    <property type="evidence" value="ECO:0007669"/>
    <property type="project" value="UniProtKB-KW"/>
</dbReference>
<keyword evidence="10" id="KW-0812">Transmembrane</keyword>
<dbReference type="GO" id="GO:0000155">
    <property type="term" value="F:phosphorelay sensor kinase activity"/>
    <property type="evidence" value="ECO:0007669"/>
    <property type="project" value="InterPro"/>
</dbReference>
<keyword evidence="4" id="KW-0808">Transferase</keyword>
<evidence type="ECO:0000256" key="6">
    <source>
        <dbReference type="ARBA" id="ARBA00022777"/>
    </source>
</evidence>
<dbReference type="InterPro" id="IPR003661">
    <property type="entry name" value="HisK_dim/P_dom"/>
</dbReference>
<evidence type="ECO:0000256" key="8">
    <source>
        <dbReference type="ARBA" id="ARBA00023012"/>
    </source>
</evidence>
<evidence type="ECO:0000313" key="13">
    <source>
        <dbReference type="EMBL" id="ADU65807.1"/>
    </source>
</evidence>
<dbReference type="InterPro" id="IPR000700">
    <property type="entry name" value="PAS-assoc_C"/>
</dbReference>
<keyword evidence="14" id="KW-1185">Reference proteome</keyword>
<dbReference type="SUPFAM" id="SSF47384">
    <property type="entry name" value="Homodimeric domain of signal transducing histidine kinase"/>
    <property type="match status" value="1"/>
</dbReference>
<keyword evidence="5" id="KW-0547">Nucleotide-binding</keyword>
<dbReference type="Gene3D" id="3.30.450.20">
    <property type="entry name" value="PAS domain"/>
    <property type="match status" value="1"/>
</dbReference>
<name>E6W3L4_DESIS</name>
<dbReference type="SUPFAM" id="SSF55874">
    <property type="entry name" value="ATPase domain of HSP90 chaperone/DNA topoisomerase II/histidine kinase"/>
    <property type="match status" value="1"/>
</dbReference>
<feature type="domain" description="Histidine kinase" evidence="11">
    <location>
        <begin position="432"/>
        <end position="643"/>
    </location>
</feature>
<dbReference type="EMBL" id="CP002432">
    <property type="protein sequence ID" value="ADU65807.1"/>
    <property type="molecule type" value="Genomic_DNA"/>
</dbReference>
<keyword evidence="9" id="KW-0175">Coiled coil</keyword>
<evidence type="ECO:0000256" key="5">
    <source>
        <dbReference type="ARBA" id="ARBA00022741"/>
    </source>
</evidence>
<evidence type="ECO:0000256" key="2">
    <source>
        <dbReference type="ARBA" id="ARBA00012438"/>
    </source>
</evidence>
<proteinExistence type="predicted"/>
<dbReference type="InterPro" id="IPR035965">
    <property type="entry name" value="PAS-like_dom_sf"/>
</dbReference>
<dbReference type="PROSITE" id="PS50113">
    <property type="entry name" value="PAC"/>
    <property type="match status" value="1"/>
</dbReference>
<dbReference type="KEGG" id="din:Selin_1072"/>
<feature type="coiled-coil region" evidence="9">
    <location>
        <begin position="378"/>
        <end position="416"/>
    </location>
</feature>
<dbReference type="SUPFAM" id="SSF55785">
    <property type="entry name" value="PYP-like sensor domain (PAS domain)"/>
    <property type="match status" value="1"/>
</dbReference>
<dbReference type="SMART" id="SM00387">
    <property type="entry name" value="HATPase_c"/>
    <property type="match status" value="1"/>
</dbReference>
<accession>E6W3L4</accession>
<evidence type="ECO:0000259" key="11">
    <source>
        <dbReference type="PROSITE" id="PS50109"/>
    </source>
</evidence>
<dbReference type="STRING" id="653733.Selin_1072"/>
<sequence length="643" mass="73038">MGGTSSSSQRRQAQIRWESFFLSFLILLFAAVSIGWFYLKAYEAVLASERKDLERLAQAAATVIDPQRHALLRSPEQTGSDLHHELLEPLVRFHQQFPSLEYVYTAIRQDHTIFFVLDTRSTDVFGTIGERDLLEDGSLFVVYENPSPTLHQAFSRQHVASEPELHDDEYGTFLSAYAPLRDQDGIFHGIVGVDINDRELKTRLAHVRRAGIAGFALALTFALVVAIGHTLFRHQQISSQLLLRERQEQLSKSEHLLKQTQQLGRITTWSIHLETLELRLDEFHLSLMGYPDTSQQRLITTLPAYSEGYVHPDDIPLLQQRLQYARENRTNDTYQDAFEYRFLRPDGSHGYFSVVAGRLRFREADGSMSASSNIVVGLAQDISERKSAEQALMHLNEELENRIASAVEAVREKERLLLYQSRLATMGEMVANIAHQWRQPLTAVSLHIQDLQMEAESAGSVDNATVQEAIIPSLEQIRFMSRTIDDFSNFFKPDKDKVFFSLREAVEETLFLLSPGLRSHNIEVHLEGQDDTILGYLNEFSQVIMNILNNARDALISRGVERPFIDIRLFHVDNRPVITIADNAGGIREHLVHHIFEPYFTTKSTSSGTGLGLYMSKVIIEESMGGKLGVRNTEVGAEFRIEL</sequence>
<dbReference type="PANTHER" id="PTHR43065:SF10">
    <property type="entry name" value="PEROXIDE STRESS-ACTIVATED HISTIDINE KINASE MAK3"/>
    <property type="match status" value="1"/>
</dbReference>
<evidence type="ECO:0000259" key="12">
    <source>
        <dbReference type="PROSITE" id="PS50113"/>
    </source>
</evidence>
<dbReference type="eggNOG" id="COG4191">
    <property type="taxonomic scope" value="Bacteria"/>
</dbReference>
<dbReference type="HOGENOM" id="CLU_425624_0_0_0"/>
<keyword evidence="10" id="KW-0472">Membrane</keyword>
<keyword evidence="3" id="KW-0597">Phosphoprotein</keyword>
<keyword evidence="8" id="KW-0902">Two-component regulatory system</keyword>
<comment type="catalytic activity">
    <reaction evidence="1">
        <text>ATP + protein L-histidine = ADP + protein N-phospho-L-histidine.</text>
        <dbReference type="EC" id="2.7.13.3"/>
    </reaction>
</comment>
<evidence type="ECO:0000256" key="4">
    <source>
        <dbReference type="ARBA" id="ARBA00022679"/>
    </source>
</evidence>
<dbReference type="PRINTS" id="PR00344">
    <property type="entry name" value="BCTRLSENSOR"/>
</dbReference>
<dbReference type="AlphaFoldDB" id="E6W3L4"/>
<dbReference type="InParanoid" id="E6W3L4"/>
<dbReference type="Gene3D" id="1.10.287.130">
    <property type="match status" value="1"/>
</dbReference>
<dbReference type="Pfam" id="PF02518">
    <property type="entry name" value="HATPase_c"/>
    <property type="match status" value="1"/>
</dbReference>
<keyword evidence="10" id="KW-1133">Transmembrane helix</keyword>
<dbReference type="InterPro" id="IPR005467">
    <property type="entry name" value="His_kinase_dom"/>
</dbReference>
<dbReference type="CDD" id="cd00082">
    <property type="entry name" value="HisKA"/>
    <property type="match status" value="1"/>
</dbReference>
<evidence type="ECO:0000256" key="7">
    <source>
        <dbReference type="ARBA" id="ARBA00022840"/>
    </source>
</evidence>
<protein>
    <recommendedName>
        <fullName evidence="2">histidine kinase</fullName>
        <ecNumber evidence="2">2.7.13.3</ecNumber>
    </recommendedName>
</protein>
<evidence type="ECO:0000256" key="9">
    <source>
        <dbReference type="SAM" id="Coils"/>
    </source>
</evidence>
<dbReference type="InterPro" id="IPR003594">
    <property type="entry name" value="HATPase_dom"/>
</dbReference>
<dbReference type="InterPro" id="IPR004358">
    <property type="entry name" value="Sig_transdc_His_kin-like_C"/>
</dbReference>
<dbReference type="Proteomes" id="UP000002572">
    <property type="component" value="Chromosome"/>
</dbReference>
<dbReference type="InterPro" id="IPR036890">
    <property type="entry name" value="HATPase_C_sf"/>
</dbReference>
<keyword evidence="7 13" id="KW-0067">ATP-binding</keyword>
<dbReference type="Gene3D" id="3.30.565.10">
    <property type="entry name" value="Histidine kinase-like ATPase, C-terminal domain"/>
    <property type="match status" value="1"/>
</dbReference>